<gene>
    <name evidence="1" type="ORF">PsorP6_012706</name>
</gene>
<accession>A0ACC0WJG6</accession>
<evidence type="ECO:0000313" key="1">
    <source>
        <dbReference type="EMBL" id="KAI9918166.1"/>
    </source>
</evidence>
<sequence length="490" mass="54977">MDESKTSEWPKRGLLFYQSSVRGVILSKPIMRVRIVFPLTGHAHMNQEDFRRLVSSREAPRDGQRYGGKRNLTETDLAAVKQLVVKKNKTKRQKPPKTTSASEVDGPVPTLYRDRAAERRRGDAGNQDTESAHAVKGLDYALLARLKQEKAKLVAEKQQLVEQAREARQEDGSGKLRDDRVTFKTRMGRVVYFHACQSTRATRTGAESDLFLPGRMHYTFNLSSLDMESIPVSVQTSKEECPEPAEVLSGRIDESLLDRVAQVMRRKKHGKKRQKDQDQETCDDRGGETEAKELGVDPEAGTEAHEAPAAGIEDDDDAIFPDVGEYIPVDQRLEADSTNACLKEGYVDPSSYFSNLSASITEKEAATRKQEQDAEAAWKATVSKARDAQAKLELEQARRAKQAKMRGDVEAYAEYQNSGTFSDSDEDDETTRRRKAAGGKKHAEGEDGTEKVRRKKQKEQSKLANDLEKINKVRRSFSLGTAYLIPVSYF</sequence>
<dbReference type="Proteomes" id="UP001163321">
    <property type="component" value="Chromosome 13"/>
</dbReference>
<name>A0ACC0WJG6_9STRA</name>
<keyword evidence="2" id="KW-1185">Reference proteome</keyword>
<proteinExistence type="predicted"/>
<comment type="caution">
    <text evidence="1">The sequence shown here is derived from an EMBL/GenBank/DDBJ whole genome shotgun (WGS) entry which is preliminary data.</text>
</comment>
<protein>
    <submittedName>
        <fullName evidence="1">Uncharacterized protein</fullName>
    </submittedName>
</protein>
<reference evidence="1 2" key="1">
    <citation type="journal article" date="2022" name="bioRxiv">
        <title>The genome of the oomycete Peronosclerospora sorghi, a cosmopolitan pathogen of maize and sorghum, is inflated with dispersed pseudogenes.</title>
        <authorList>
            <person name="Fletcher K."/>
            <person name="Martin F."/>
            <person name="Isakeit T."/>
            <person name="Cavanaugh K."/>
            <person name="Magill C."/>
            <person name="Michelmore R."/>
        </authorList>
    </citation>
    <scope>NUCLEOTIDE SEQUENCE [LARGE SCALE GENOMIC DNA]</scope>
    <source>
        <strain evidence="1">P6</strain>
    </source>
</reference>
<dbReference type="EMBL" id="CM047592">
    <property type="protein sequence ID" value="KAI9918166.1"/>
    <property type="molecule type" value="Genomic_DNA"/>
</dbReference>
<evidence type="ECO:0000313" key="2">
    <source>
        <dbReference type="Proteomes" id="UP001163321"/>
    </source>
</evidence>
<organism evidence="1 2">
    <name type="scientific">Peronosclerospora sorghi</name>
    <dbReference type="NCBI Taxonomy" id="230839"/>
    <lineage>
        <taxon>Eukaryota</taxon>
        <taxon>Sar</taxon>
        <taxon>Stramenopiles</taxon>
        <taxon>Oomycota</taxon>
        <taxon>Peronosporomycetes</taxon>
        <taxon>Peronosporales</taxon>
        <taxon>Peronosporaceae</taxon>
        <taxon>Peronosclerospora</taxon>
    </lineage>
</organism>